<feature type="region of interest" description="Disordered" evidence="10">
    <location>
        <begin position="50"/>
        <end position="78"/>
    </location>
</feature>
<keyword evidence="8" id="KW-0539">Nucleus</keyword>
<evidence type="ECO:0000256" key="4">
    <source>
        <dbReference type="ARBA" id="ARBA00022454"/>
    </source>
</evidence>
<keyword evidence="12" id="KW-1185">Reference proteome</keyword>
<comment type="subcellular location">
    <subcellularLocation>
        <location evidence="1">Chromosome</location>
    </subcellularLocation>
    <subcellularLocation>
        <location evidence="2">Nucleus</location>
        <location evidence="2">Nucleolus</location>
    </subcellularLocation>
</comment>
<reference evidence="11" key="2">
    <citation type="submission" date="2023-03" db="EMBL/GenBank/DDBJ databases">
        <authorList>
            <person name="Inwood S.N."/>
            <person name="Skelly J.G."/>
            <person name="Guhlin J."/>
            <person name="Harrop T.W.R."/>
            <person name="Goldson S.G."/>
            <person name="Dearden P.K."/>
        </authorList>
    </citation>
    <scope>NUCLEOTIDE SEQUENCE</scope>
    <source>
        <strain evidence="11">Irish</strain>
        <tissue evidence="11">Whole body</tissue>
    </source>
</reference>
<evidence type="ECO:0000256" key="9">
    <source>
        <dbReference type="ARBA" id="ARBA00093307"/>
    </source>
</evidence>
<accession>A0AA39FVT2</accession>
<evidence type="ECO:0000256" key="6">
    <source>
        <dbReference type="ARBA" id="ARBA00022934"/>
    </source>
</evidence>
<keyword evidence="4" id="KW-0158">Chromosome</keyword>
<evidence type="ECO:0000313" key="11">
    <source>
        <dbReference type="EMBL" id="KAK0176164.1"/>
    </source>
</evidence>
<feature type="compositionally biased region" description="Basic and acidic residues" evidence="10">
    <location>
        <begin position="1"/>
        <end position="10"/>
    </location>
</feature>
<feature type="compositionally biased region" description="Basic residues" evidence="10">
    <location>
        <begin position="11"/>
        <end position="27"/>
    </location>
</feature>
<evidence type="ECO:0000256" key="5">
    <source>
        <dbReference type="ARBA" id="ARBA00022553"/>
    </source>
</evidence>
<dbReference type="GO" id="GO:0005730">
    <property type="term" value="C:nucleolus"/>
    <property type="evidence" value="ECO:0007669"/>
    <property type="project" value="UniProtKB-SubCell"/>
</dbReference>
<sequence length="124" mass="14688">MANSESETKQIIHRGKPKSGRVWKEPKKRFSSIIKTKGLRLSLEKKKKLREVVKSNQAQSRAIIEQKKSDKEEKKQRRIANLKRAEENRKKSEVVQVIKNTAKIMRMKKKHIRMIEKRDTVEKV</sequence>
<dbReference type="PANTHER" id="PTHR13557:SF1">
    <property type="entry name" value="COILED-COIL DOMAIN-CONTAINING PROTEIN 86"/>
    <property type="match status" value="1"/>
</dbReference>
<feature type="region of interest" description="Disordered" evidence="10">
    <location>
        <begin position="1"/>
        <end position="27"/>
    </location>
</feature>
<evidence type="ECO:0000256" key="8">
    <source>
        <dbReference type="ARBA" id="ARBA00023242"/>
    </source>
</evidence>
<feature type="compositionally biased region" description="Basic and acidic residues" evidence="10">
    <location>
        <begin position="64"/>
        <end position="75"/>
    </location>
</feature>
<organism evidence="11 12">
    <name type="scientific">Microctonus aethiopoides</name>
    <dbReference type="NCBI Taxonomy" id="144406"/>
    <lineage>
        <taxon>Eukaryota</taxon>
        <taxon>Metazoa</taxon>
        <taxon>Ecdysozoa</taxon>
        <taxon>Arthropoda</taxon>
        <taxon>Hexapoda</taxon>
        <taxon>Insecta</taxon>
        <taxon>Pterygota</taxon>
        <taxon>Neoptera</taxon>
        <taxon>Endopterygota</taxon>
        <taxon>Hymenoptera</taxon>
        <taxon>Apocrita</taxon>
        <taxon>Ichneumonoidea</taxon>
        <taxon>Braconidae</taxon>
        <taxon>Euphorinae</taxon>
        <taxon>Microctonus</taxon>
    </lineage>
</organism>
<dbReference type="EMBL" id="JAQQBS010000001">
    <property type="protein sequence ID" value="KAK0176164.1"/>
    <property type="molecule type" value="Genomic_DNA"/>
</dbReference>
<dbReference type="GO" id="GO:0005694">
    <property type="term" value="C:chromosome"/>
    <property type="evidence" value="ECO:0007669"/>
    <property type="project" value="UniProtKB-SubCell"/>
</dbReference>
<keyword evidence="7" id="KW-0175">Coiled coil</keyword>
<evidence type="ECO:0000256" key="1">
    <source>
        <dbReference type="ARBA" id="ARBA00004286"/>
    </source>
</evidence>
<dbReference type="InterPro" id="IPR026570">
    <property type="entry name" value="CCDC86"/>
</dbReference>
<dbReference type="AlphaFoldDB" id="A0AA39FVT2"/>
<evidence type="ECO:0000256" key="10">
    <source>
        <dbReference type="SAM" id="MobiDB-lite"/>
    </source>
</evidence>
<comment type="caution">
    <text evidence="11">The sequence shown here is derived from an EMBL/GenBank/DDBJ whole genome shotgun (WGS) entry which is preliminary data.</text>
</comment>
<name>A0AA39FVT2_9HYME</name>
<keyword evidence="6" id="KW-0164">Citrullination</keyword>
<keyword evidence="5" id="KW-0597">Phosphoprotein</keyword>
<evidence type="ECO:0000313" key="12">
    <source>
        <dbReference type="Proteomes" id="UP001168990"/>
    </source>
</evidence>
<evidence type="ECO:0000256" key="7">
    <source>
        <dbReference type="ARBA" id="ARBA00023054"/>
    </source>
</evidence>
<evidence type="ECO:0000256" key="3">
    <source>
        <dbReference type="ARBA" id="ARBA00016738"/>
    </source>
</evidence>
<dbReference type="Proteomes" id="UP001168990">
    <property type="component" value="Unassembled WGS sequence"/>
</dbReference>
<reference evidence="11" key="1">
    <citation type="journal article" date="2023" name="bioRxiv">
        <title>Scaffold-level genome assemblies of two parasitoid biocontrol wasps reveal the parthenogenesis mechanism and an associated novel virus.</title>
        <authorList>
            <person name="Inwood S."/>
            <person name="Skelly J."/>
            <person name="Guhlin J."/>
            <person name="Harrop T."/>
            <person name="Goldson S."/>
            <person name="Dearden P."/>
        </authorList>
    </citation>
    <scope>NUCLEOTIDE SEQUENCE</scope>
    <source>
        <strain evidence="11">Irish</strain>
        <tissue evidence="11">Whole body</tissue>
    </source>
</reference>
<comment type="function">
    <text evidence="9">Required for proper chromosome segregation during mitosis and error-free mitotic progression.</text>
</comment>
<protein>
    <recommendedName>
        <fullName evidence="3">Coiled-coil domain-containing protein 86</fullName>
    </recommendedName>
</protein>
<gene>
    <name evidence="11" type="ORF">PV328_000328</name>
</gene>
<evidence type="ECO:0000256" key="2">
    <source>
        <dbReference type="ARBA" id="ARBA00004604"/>
    </source>
</evidence>
<dbReference type="PANTHER" id="PTHR13557">
    <property type="entry name" value="COILED-COIL DOMAIN-CONTAINING PROTEIN 86"/>
    <property type="match status" value="1"/>
</dbReference>
<proteinExistence type="predicted"/>